<keyword evidence="16" id="KW-1185">Reference proteome</keyword>
<dbReference type="HOGENOM" id="CLU_001570_14_4_1"/>
<comment type="similarity">
    <text evidence="3 13">Belongs to the cytochrome P450 family.</text>
</comment>
<evidence type="ECO:0000256" key="9">
    <source>
        <dbReference type="ARBA" id="ARBA00023004"/>
    </source>
</evidence>
<dbReference type="PANTHER" id="PTHR24305:SF152">
    <property type="entry name" value="P450, PUTATIVE (EUROFUNG)-RELATED"/>
    <property type="match status" value="1"/>
</dbReference>
<comment type="cofactor">
    <cofactor evidence="1 12">
        <name>heme</name>
        <dbReference type="ChEBI" id="CHEBI:30413"/>
    </cofactor>
</comment>
<dbReference type="FunFam" id="1.10.630.10:FF:000069">
    <property type="entry name" value="Cytochrome P450, putative (Eurofung)"/>
    <property type="match status" value="1"/>
</dbReference>
<keyword evidence="9 12" id="KW-0408">Iron</keyword>
<keyword evidence="5 14" id="KW-0812">Transmembrane</keyword>
<name>A0A0D2IT88_9EURO</name>
<dbReference type="Pfam" id="PF00067">
    <property type="entry name" value="p450"/>
    <property type="match status" value="1"/>
</dbReference>
<evidence type="ECO:0000313" key="15">
    <source>
        <dbReference type="EMBL" id="KIX06391.1"/>
    </source>
</evidence>
<evidence type="ECO:0000256" key="6">
    <source>
        <dbReference type="ARBA" id="ARBA00022723"/>
    </source>
</evidence>
<evidence type="ECO:0000256" key="7">
    <source>
        <dbReference type="ARBA" id="ARBA00022989"/>
    </source>
</evidence>
<dbReference type="GO" id="GO:0005506">
    <property type="term" value="F:iron ion binding"/>
    <property type="evidence" value="ECO:0007669"/>
    <property type="project" value="InterPro"/>
</dbReference>
<dbReference type="GO" id="GO:0020037">
    <property type="term" value="F:heme binding"/>
    <property type="evidence" value="ECO:0007669"/>
    <property type="project" value="InterPro"/>
</dbReference>
<dbReference type="Proteomes" id="UP000053617">
    <property type="component" value="Unassembled WGS sequence"/>
</dbReference>
<dbReference type="CDD" id="cd11062">
    <property type="entry name" value="CYP58-like"/>
    <property type="match status" value="1"/>
</dbReference>
<gene>
    <name evidence="15" type="ORF">Z518_04367</name>
</gene>
<evidence type="ECO:0000256" key="10">
    <source>
        <dbReference type="ARBA" id="ARBA00023033"/>
    </source>
</evidence>
<dbReference type="InterPro" id="IPR050121">
    <property type="entry name" value="Cytochrome_P450_monoxygenase"/>
</dbReference>
<evidence type="ECO:0000256" key="14">
    <source>
        <dbReference type="SAM" id="Phobius"/>
    </source>
</evidence>
<dbReference type="PRINTS" id="PR00463">
    <property type="entry name" value="EP450I"/>
</dbReference>
<dbReference type="VEuPathDB" id="FungiDB:Z518_04367"/>
<dbReference type="EMBL" id="KN847477">
    <property type="protein sequence ID" value="KIX06391.1"/>
    <property type="molecule type" value="Genomic_DNA"/>
</dbReference>
<dbReference type="PANTHER" id="PTHR24305">
    <property type="entry name" value="CYTOCHROME P450"/>
    <property type="match status" value="1"/>
</dbReference>
<proteinExistence type="inferred from homology"/>
<dbReference type="InterPro" id="IPR036396">
    <property type="entry name" value="Cyt_P450_sf"/>
</dbReference>
<sequence length="508" mass="58061">MALPSVLSYPVTGLASCYVFYILGLVIYRLYLHPLARFPGPKYAAISRWHEFYYEVVKQGQFTFKVQEYHRKYGPIVRIVPDELHIQDSQFYDTLYTKAGRVDKYDWMAGRFGCDTSVFTTGPDDLHRVRRGALNPLFSRARIVDLQTIIREKIGILLGRIREFQKDERILPINRAFMALTGDVVMEYCFSMSYDHLKLENFEKTLHEPFMAASISGHLSLQCPWVPKILFTLPESILLKIEPLYALVFRMQADFRKQITAMKEGKMDSVLEKSTHPTVFQELISGNLPPSEKETLRLQDEAQLVVAAGVTTTGWALSTAAFHLINNPPVLAKLRAELETAIPDSTAELSWLELEKLPYLAGCVREAVRMSYAVTTRNPRIFTKPLTYGDWVIPPRTPVSMTIVDVNDDEEIFPNAREFKPERWINPPKTKDGSSLERYFIGFGKGTRSCLGINLAHAELYMTLAAVFRNFAFELYETDISDVELAHDFFLPSPKMDSKGVRVKVLKD</sequence>
<reference evidence="15 16" key="1">
    <citation type="submission" date="2015-01" db="EMBL/GenBank/DDBJ databases">
        <title>The Genome Sequence of Rhinocladiella mackenzie CBS 650.93.</title>
        <authorList>
            <consortium name="The Broad Institute Genomics Platform"/>
            <person name="Cuomo C."/>
            <person name="de Hoog S."/>
            <person name="Gorbushina A."/>
            <person name="Stielow B."/>
            <person name="Teixiera M."/>
            <person name="Abouelleil A."/>
            <person name="Chapman S.B."/>
            <person name="Priest M."/>
            <person name="Young S.K."/>
            <person name="Wortman J."/>
            <person name="Nusbaum C."/>
            <person name="Birren B."/>
        </authorList>
    </citation>
    <scope>NUCLEOTIDE SEQUENCE [LARGE SCALE GENOMIC DNA]</scope>
    <source>
        <strain evidence="15 16">CBS 650.93</strain>
    </source>
</reference>
<dbReference type="InterPro" id="IPR017972">
    <property type="entry name" value="Cyt_P450_CS"/>
</dbReference>
<keyword evidence="4 12" id="KW-0349">Heme</keyword>
<evidence type="ECO:0000313" key="16">
    <source>
        <dbReference type="Proteomes" id="UP000053617"/>
    </source>
</evidence>
<dbReference type="InterPro" id="IPR002401">
    <property type="entry name" value="Cyt_P450_E_grp-I"/>
</dbReference>
<dbReference type="GO" id="GO:0016020">
    <property type="term" value="C:membrane"/>
    <property type="evidence" value="ECO:0007669"/>
    <property type="project" value="UniProtKB-SubCell"/>
</dbReference>
<dbReference type="InterPro" id="IPR001128">
    <property type="entry name" value="Cyt_P450"/>
</dbReference>
<evidence type="ECO:0000256" key="2">
    <source>
        <dbReference type="ARBA" id="ARBA00004167"/>
    </source>
</evidence>
<dbReference type="GeneID" id="25292438"/>
<evidence type="ECO:0000256" key="1">
    <source>
        <dbReference type="ARBA" id="ARBA00001971"/>
    </source>
</evidence>
<evidence type="ECO:0000256" key="3">
    <source>
        <dbReference type="ARBA" id="ARBA00010617"/>
    </source>
</evidence>
<feature type="binding site" description="axial binding residue" evidence="12">
    <location>
        <position position="450"/>
    </location>
    <ligand>
        <name>heme</name>
        <dbReference type="ChEBI" id="CHEBI:30413"/>
    </ligand>
    <ligandPart>
        <name>Fe</name>
        <dbReference type="ChEBI" id="CHEBI:18248"/>
    </ligandPart>
</feature>
<dbReference type="OrthoDB" id="3945418at2759"/>
<evidence type="ECO:0000256" key="12">
    <source>
        <dbReference type="PIRSR" id="PIRSR602401-1"/>
    </source>
</evidence>
<dbReference type="SUPFAM" id="SSF48264">
    <property type="entry name" value="Cytochrome P450"/>
    <property type="match status" value="1"/>
</dbReference>
<evidence type="ECO:0000256" key="8">
    <source>
        <dbReference type="ARBA" id="ARBA00023002"/>
    </source>
</evidence>
<evidence type="ECO:0000256" key="5">
    <source>
        <dbReference type="ARBA" id="ARBA00022692"/>
    </source>
</evidence>
<comment type="subcellular location">
    <subcellularLocation>
        <location evidence="2">Membrane</location>
        <topology evidence="2">Single-pass membrane protein</topology>
    </subcellularLocation>
</comment>
<keyword evidence="11 14" id="KW-0472">Membrane</keyword>
<evidence type="ECO:0000256" key="11">
    <source>
        <dbReference type="ARBA" id="ARBA00023136"/>
    </source>
</evidence>
<evidence type="ECO:0000256" key="13">
    <source>
        <dbReference type="RuleBase" id="RU000461"/>
    </source>
</evidence>
<keyword evidence="6 12" id="KW-0479">Metal-binding</keyword>
<dbReference type="GO" id="GO:0016705">
    <property type="term" value="F:oxidoreductase activity, acting on paired donors, with incorporation or reduction of molecular oxygen"/>
    <property type="evidence" value="ECO:0007669"/>
    <property type="project" value="InterPro"/>
</dbReference>
<dbReference type="PROSITE" id="PS00086">
    <property type="entry name" value="CYTOCHROME_P450"/>
    <property type="match status" value="1"/>
</dbReference>
<accession>A0A0D2IT88</accession>
<keyword evidence="10 13" id="KW-0503">Monooxygenase</keyword>
<keyword evidence="8 13" id="KW-0560">Oxidoreductase</keyword>
<keyword evidence="7 14" id="KW-1133">Transmembrane helix</keyword>
<feature type="transmembrane region" description="Helical" evidence="14">
    <location>
        <begin position="6"/>
        <end position="28"/>
    </location>
</feature>
<dbReference type="Gene3D" id="1.10.630.10">
    <property type="entry name" value="Cytochrome P450"/>
    <property type="match status" value="1"/>
</dbReference>
<protein>
    <recommendedName>
        <fullName evidence="17">Cytochrome P450</fullName>
    </recommendedName>
</protein>
<evidence type="ECO:0008006" key="17">
    <source>
        <dbReference type="Google" id="ProtNLM"/>
    </source>
</evidence>
<dbReference type="GO" id="GO:0004497">
    <property type="term" value="F:monooxygenase activity"/>
    <property type="evidence" value="ECO:0007669"/>
    <property type="project" value="UniProtKB-KW"/>
</dbReference>
<organism evidence="15 16">
    <name type="scientific">Rhinocladiella mackenziei CBS 650.93</name>
    <dbReference type="NCBI Taxonomy" id="1442369"/>
    <lineage>
        <taxon>Eukaryota</taxon>
        <taxon>Fungi</taxon>
        <taxon>Dikarya</taxon>
        <taxon>Ascomycota</taxon>
        <taxon>Pezizomycotina</taxon>
        <taxon>Eurotiomycetes</taxon>
        <taxon>Chaetothyriomycetidae</taxon>
        <taxon>Chaetothyriales</taxon>
        <taxon>Herpotrichiellaceae</taxon>
        <taxon>Rhinocladiella</taxon>
    </lineage>
</organism>
<dbReference type="AlphaFoldDB" id="A0A0D2IT88"/>
<dbReference type="RefSeq" id="XP_013273527.1">
    <property type="nucleotide sequence ID" value="XM_013418073.1"/>
</dbReference>
<evidence type="ECO:0000256" key="4">
    <source>
        <dbReference type="ARBA" id="ARBA00022617"/>
    </source>
</evidence>
<dbReference type="STRING" id="1442369.A0A0D2IT88"/>